<name>A0A424YI25_9FIRM</name>
<comment type="similarity">
    <text evidence="1">Belongs to the protein kinase superfamily. ADCK protein kinase family.</text>
</comment>
<reference evidence="4 5" key="1">
    <citation type="submission" date="2018-08" db="EMBL/GenBank/DDBJ databases">
        <title>The metabolism and importance of syntrophic acetate oxidation coupled to methane or sulfide production in haloalkaline environments.</title>
        <authorList>
            <person name="Timmers P.H.A."/>
            <person name="Vavourakis C.D."/>
            <person name="Sorokin D.Y."/>
            <person name="Sinninghe Damste J.S."/>
            <person name="Muyzer G."/>
            <person name="Stams A.J.M."/>
            <person name="Plugge C.M."/>
        </authorList>
    </citation>
    <scope>NUCLEOTIDE SEQUENCE [LARGE SCALE GENOMIC DNA]</scope>
    <source>
        <strain evidence="4">MSAO_Bac1</strain>
    </source>
</reference>
<keyword evidence="2" id="KW-0472">Membrane</keyword>
<dbReference type="GO" id="GO:0004672">
    <property type="term" value="F:protein kinase activity"/>
    <property type="evidence" value="ECO:0007669"/>
    <property type="project" value="InterPro"/>
</dbReference>
<keyword evidence="2" id="KW-0812">Transmembrane</keyword>
<dbReference type="PANTHER" id="PTHR10566:SF113">
    <property type="entry name" value="PROTEIN ACTIVITY OF BC1 COMPLEX KINASE 7, CHLOROPLASTIC"/>
    <property type="match status" value="1"/>
</dbReference>
<evidence type="ECO:0000313" key="4">
    <source>
        <dbReference type="EMBL" id="RQD77907.1"/>
    </source>
</evidence>
<dbReference type="GO" id="GO:0005524">
    <property type="term" value="F:ATP binding"/>
    <property type="evidence" value="ECO:0007669"/>
    <property type="project" value="InterPro"/>
</dbReference>
<feature type="transmembrane region" description="Helical" evidence="2">
    <location>
        <begin position="497"/>
        <end position="517"/>
    </location>
</feature>
<organism evidence="4 5">
    <name type="scientific">Candidatus Syntrophonatronum acetioxidans</name>
    <dbReference type="NCBI Taxonomy" id="1795816"/>
    <lineage>
        <taxon>Bacteria</taxon>
        <taxon>Bacillati</taxon>
        <taxon>Bacillota</taxon>
        <taxon>Clostridia</taxon>
        <taxon>Eubacteriales</taxon>
        <taxon>Syntrophomonadaceae</taxon>
        <taxon>Candidatus Syntrophonatronum</taxon>
    </lineage>
</organism>
<dbReference type="InterPro" id="IPR011009">
    <property type="entry name" value="Kinase-like_dom_sf"/>
</dbReference>
<dbReference type="InterPro" id="IPR050154">
    <property type="entry name" value="UbiB_kinase"/>
</dbReference>
<evidence type="ECO:0000256" key="1">
    <source>
        <dbReference type="ARBA" id="ARBA00009670"/>
    </source>
</evidence>
<dbReference type="AlphaFoldDB" id="A0A424YI25"/>
<dbReference type="EMBL" id="QZAA01000047">
    <property type="protein sequence ID" value="RQD77907.1"/>
    <property type="molecule type" value="Genomic_DNA"/>
</dbReference>
<sequence length="552" mass="63957">MKLQRRYKHFHRYRDVVQTLAKHGFDFLIKQIGLTEFLRGRKYTPEEELEDSTAKRLRLAIEELGTTFIKVGQLLSTRPDLIPKEWTIELSKLQDEVPPFSFMEVREQVETELGHTLEDLFSSIEAEPLASASIGQVHRATLHGGEKVAIKVQRPDIEETIKTDLEILHDLARLLEKHTDWASMYNLRDLVIEFEDILTNELNYLNEGQNMDIFRKNFKGDKRTFVPEVYWDYTTKRVLTMEYVKAVKLTDSEKLYKMNVDMEKVVTSLCEVVFKQIFMDGVFHGDPHPGNVMVFPDSRIVLLDFGIVGVIDEELKEKFGDLLIAQVSRNNEAILRNFLSLGLAPPDINRRELRQDIERMQHKYYDMPLSKIKLGEVMKEFLEVAFDYNIKLPTEFTLLAKAMIILEGIISRLAPQLSLMEIAEPFGKDLTKRRFTYDHIKKTLSKNIQEYGEILGNIPRQLTDLFNILEKGQFKVTLEHKDIREFLSELNHMINRLAFSLVLASLIVGLSLIVQGIEHSILWRIPLAEIGFIVAGAMGFWLLISIIRSGRF</sequence>
<keyword evidence="4" id="KW-0418">Kinase</keyword>
<evidence type="ECO:0000313" key="5">
    <source>
        <dbReference type="Proteomes" id="UP000285138"/>
    </source>
</evidence>
<dbReference type="Proteomes" id="UP000285138">
    <property type="component" value="Unassembled WGS sequence"/>
</dbReference>
<dbReference type="Pfam" id="PF03109">
    <property type="entry name" value="ABC1"/>
    <property type="match status" value="1"/>
</dbReference>
<comment type="caution">
    <text evidence="4">The sequence shown here is derived from an EMBL/GenBank/DDBJ whole genome shotgun (WGS) entry which is preliminary data.</text>
</comment>
<accession>A0A424YI25</accession>
<protein>
    <submittedName>
        <fullName evidence="4">AarF/ABC1/UbiB kinase family protein</fullName>
    </submittedName>
</protein>
<keyword evidence="4" id="KW-0808">Transferase</keyword>
<dbReference type="InterPro" id="IPR004147">
    <property type="entry name" value="ABC1_dom"/>
</dbReference>
<evidence type="ECO:0000256" key="2">
    <source>
        <dbReference type="SAM" id="Phobius"/>
    </source>
</evidence>
<dbReference type="PANTHER" id="PTHR10566">
    <property type="entry name" value="CHAPERONE-ACTIVITY OF BC1 COMPLEX CABC1 -RELATED"/>
    <property type="match status" value="1"/>
</dbReference>
<dbReference type="Gene3D" id="1.10.510.10">
    <property type="entry name" value="Transferase(Phosphotransferase) domain 1"/>
    <property type="match status" value="1"/>
</dbReference>
<dbReference type="CDD" id="cd05121">
    <property type="entry name" value="ABC1_ADCK3-like"/>
    <property type="match status" value="1"/>
</dbReference>
<dbReference type="InterPro" id="IPR000719">
    <property type="entry name" value="Prot_kinase_dom"/>
</dbReference>
<feature type="domain" description="Protein kinase" evidence="3">
    <location>
        <begin position="123"/>
        <end position="455"/>
    </location>
</feature>
<proteinExistence type="inferred from homology"/>
<gene>
    <name evidence="4" type="ORF">D5R97_01340</name>
</gene>
<dbReference type="PROSITE" id="PS50011">
    <property type="entry name" value="PROTEIN_KINASE_DOM"/>
    <property type="match status" value="1"/>
</dbReference>
<evidence type="ECO:0000259" key="3">
    <source>
        <dbReference type="PROSITE" id="PS50011"/>
    </source>
</evidence>
<dbReference type="SUPFAM" id="SSF56112">
    <property type="entry name" value="Protein kinase-like (PK-like)"/>
    <property type="match status" value="1"/>
</dbReference>
<feature type="transmembrane region" description="Helical" evidence="2">
    <location>
        <begin position="523"/>
        <end position="544"/>
    </location>
</feature>
<keyword evidence="2" id="KW-1133">Transmembrane helix</keyword>